<evidence type="ECO:0000313" key="2">
    <source>
        <dbReference type="EMBL" id="GMQ32262.1"/>
    </source>
</evidence>
<feature type="domain" description="Nucleotide modification associated" evidence="1">
    <location>
        <begin position="48"/>
        <end position="108"/>
    </location>
</feature>
<sequence>MYIFGEIIYLRSNKEDFPVALNKKILETKTSNEYSQVIHRCKELFRKKTLDYGTAWRILRLASITDQIFIKAQRIRSIQEKGTQMVNDPLEDEFVGIINYCLIALMQISLQKEERLEIPYAELEPVYDHWVKATKGLLENKNHDYGEAWRDMRVSSMTDIILMKLYRVKQIEDNEGKTVVSEGIEANYQDMINYAVFCLIKLGYHQPTSA</sequence>
<dbReference type="Proteomes" id="UP001307705">
    <property type="component" value="Unassembled WGS sequence"/>
</dbReference>
<evidence type="ECO:0000259" key="1">
    <source>
        <dbReference type="Pfam" id="PF07659"/>
    </source>
</evidence>
<dbReference type="InterPro" id="IPR011630">
    <property type="entry name" value="DUF1599"/>
</dbReference>
<protein>
    <submittedName>
        <fullName evidence="2">DUF1599 domain-containing protein</fullName>
    </submittedName>
</protein>
<dbReference type="EMBL" id="BTPE01000002">
    <property type="protein sequence ID" value="GMQ32262.1"/>
    <property type="molecule type" value="Genomic_DNA"/>
</dbReference>
<dbReference type="Pfam" id="PF07659">
    <property type="entry name" value="DUF1599"/>
    <property type="match status" value="2"/>
</dbReference>
<organism evidence="2 3">
    <name type="scientific">Algoriphagus taiwanensis</name>
    <dbReference type="NCBI Taxonomy" id="1445656"/>
    <lineage>
        <taxon>Bacteria</taxon>
        <taxon>Pseudomonadati</taxon>
        <taxon>Bacteroidota</taxon>
        <taxon>Cytophagia</taxon>
        <taxon>Cytophagales</taxon>
        <taxon>Cyclobacteriaceae</taxon>
        <taxon>Algoriphagus</taxon>
    </lineage>
</organism>
<reference evidence="2 3" key="1">
    <citation type="submission" date="2023-08" db="EMBL/GenBank/DDBJ databases">
        <title>Draft genome sequence of Algoriphagus taiwanensis.</title>
        <authorList>
            <person name="Takatani N."/>
            <person name="Hosokawa M."/>
            <person name="Sawabe T."/>
        </authorList>
    </citation>
    <scope>NUCLEOTIDE SEQUENCE [LARGE SCALE GENOMIC DNA]</scope>
    <source>
        <strain evidence="2 3">JCM 19755</strain>
    </source>
</reference>
<keyword evidence="3" id="KW-1185">Reference proteome</keyword>
<evidence type="ECO:0000313" key="3">
    <source>
        <dbReference type="Proteomes" id="UP001307705"/>
    </source>
</evidence>
<accession>A0ABQ6PXC2</accession>
<gene>
    <name evidence="2" type="ORF">Ataiwa_05340</name>
</gene>
<name>A0ABQ6PXC2_9BACT</name>
<comment type="caution">
    <text evidence="2">The sequence shown here is derived from an EMBL/GenBank/DDBJ whole genome shotgun (WGS) entry which is preliminary data.</text>
</comment>
<proteinExistence type="predicted"/>
<feature type="domain" description="Nucleotide modification associated" evidence="1">
    <location>
        <begin position="141"/>
        <end position="202"/>
    </location>
</feature>